<dbReference type="EMBL" id="CM044705">
    <property type="protein sequence ID" value="KAI5664464.1"/>
    <property type="molecule type" value="Genomic_DNA"/>
</dbReference>
<name>A0ACC0AU93_CATRO</name>
<comment type="caution">
    <text evidence="1">The sequence shown here is derived from an EMBL/GenBank/DDBJ whole genome shotgun (WGS) entry which is preliminary data.</text>
</comment>
<protein>
    <submittedName>
        <fullName evidence="1">Uncharacterized protein</fullName>
    </submittedName>
</protein>
<gene>
    <name evidence="1" type="ORF">M9H77_23787</name>
</gene>
<accession>A0ACC0AU93</accession>
<organism evidence="1 2">
    <name type="scientific">Catharanthus roseus</name>
    <name type="common">Madagascar periwinkle</name>
    <name type="synonym">Vinca rosea</name>
    <dbReference type="NCBI Taxonomy" id="4058"/>
    <lineage>
        <taxon>Eukaryota</taxon>
        <taxon>Viridiplantae</taxon>
        <taxon>Streptophyta</taxon>
        <taxon>Embryophyta</taxon>
        <taxon>Tracheophyta</taxon>
        <taxon>Spermatophyta</taxon>
        <taxon>Magnoliopsida</taxon>
        <taxon>eudicotyledons</taxon>
        <taxon>Gunneridae</taxon>
        <taxon>Pentapetalae</taxon>
        <taxon>asterids</taxon>
        <taxon>lamiids</taxon>
        <taxon>Gentianales</taxon>
        <taxon>Apocynaceae</taxon>
        <taxon>Rauvolfioideae</taxon>
        <taxon>Vinceae</taxon>
        <taxon>Catharanthinae</taxon>
        <taxon>Catharanthus</taxon>
    </lineage>
</organism>
<evidence type="ECO:0000313" key="2">
    <source>
        <dbReference type="Proteomes" id="UP001060085"/>
    </source>
</evidence>
<reference evidence="2" key="1">
    <citation type="journal article" date="2023" name="Nat. Plants">
        <title>Single-cell RNA sequencing provides a high-resolution roadmap for understanding the multicellular compartmentation of specialized metabolism.</title>
        <authorList>
            <person name="Sun S."/>
            <person name="Shen X."/>
            <person name="Li Y."/>
            <person name="Li Y."/>
            <person name="Wang S."/>
            <person name="Li R."/>
            <person name="Zhang H."/>
            <person name="Shen G."/>
            <person name="Guo B."/>
            <person name="Wei J."/>
            <person name="Xu J."/>
            <person name="St-Pierre B."/>
            <person name="Chen S."/>
            <person name="Sun C."/>
        </authorList>
    </citation>
    <scope>NUCLEOTIDE SEQUENCE [LARGE SCALE GENOMIC DNA]</scope>
</reference>
<evidence type="ECO:0000313" key="1">
    <source>
        <dbReference type="EMBL" id="KAI5664464.1"/>
    </source>
</evidence>
<proteinExistence type="predicted"/>
<sequence>MANNAAACAERATSDMLIGPDWAINIELCDIINMNPGQAKDALKILKKRLGSKNPKIQLLTLFVLETLSKNCGEQVFQQIVERDILHDMVKIVKKKPDLNVREKILILIDTWQEALGGPRGRFPQYHAAYNELKSAGVEFPPREENSVPLFTPPQSHPIEHPSAAYDEAAVQASLQADPSGLSLPEIQNAEGLSDVLMEMLGALDPQNREGVKDEIIVDLVEQCTSYQKRVMILVNNTTDEELLCRGLALNDKLQQVLSRHDDIAKGNPTATVRTADTPPVAPLMNVNYEDDESEDDFAQLAHRSSRDTSQGPGRKPTNVKSEPARINPILPPPPSSKNPVASEAGMVDYLSGDLYESERSSKTSKAIHVPVSTHSDKKNSFPPASSQPSSSLPDDDFVNPTAALFSSKPAYDEPAPMSKSPDHLPPAPWDASPPAGNLPPPPSRHNQRQQYFEQQHGSHSSLGSSSSYDSLVGQTQNLSIKSPASAKQEKPDDALFKDLVDFAKSKSSSPKTNRSY</sequence>
<dbReference type="Proteomes" id="UP001060085">
    <property type="component" value="Linkage Group LG05"/>
</dbReference>
<keyword evidence="2" id="KW-1185">Reference proteome</keyword>